<dbReference type="EnsemblMetazoa" id="XM_019997044.1">
    <property type="protein sequence ID" value="XP_019852603.1"/>
    <property type="gene ID" value="LOC109582377"/>
</dbReference>
<dbReference type="GO" id="GO:0016020">
    <property type="term" value="C:membrane"/>
    <property type="evidence" value="ECO:0007669"/>
    <property type="project" value="InterPro"/>
</dbReference>
<feature type="signal peptide" evidence="6">
    <location>
        <begin position="1"/>
        <end position="19"/>
    </location>
</feature>
<evidence type="ECO:0000256" key="4">
    <source>
        <dbReference type="PROSITE-ProRule" id="PRU00196"/>
    </source>
</evidence>
<keyword evidence="5" id="KW-1133">Transmembrane helix</keyword>
<feature type="disulfide bond" evidence="4">
    <location>
        <begin position="169"/>
        <end position="233"/>
    </location>
</feature>
<evidence type="ECO:0000259" key="7">
    <source>
        <dbReference type="PROSITE" id="PS50287"/>
    </source>
</evidence>
<keyword evidence="3 4" id="KW-1015">Disulfide bond</keyword>
<dbReference type="PROSITE" id="PS50287">
    <property type="entry name" value="SRCR_2"/>
    <property type="match status" value="2"/>
</dbReference>
<dbReference type="InterPro" id="IPR001190">
    <property type="entry name" value="SRCR"/>
</dbReference>
<dbReference type="InterPro" id="IPR036772">
    <property type="entry name" value="SRCR-like_dom_sf"/>
</dbReference>
<sequence length="331" mass="37272">MFLNVLIVTSIFIYTVCSASDEGDRLWDVTLDPLQLNYDAEGWMTICHDGINLDVAHVVCRQKGFTNATSLEISNFRLSVSDFVITKVVCPSTSNYFLYGETNIMRCNIADPVKKEQEACSLAKISCNTDTIKKTDPYKGQLYLDRTETESPADGVVEVFLDNDWYHVCKTSFTDTVANSICRQYGYTGSDSWTTVEPASSVKGVLVTEYSCKTSSFECFSHCIPSTYSIDSCEDHVTLTCSFDVTEKYITSGSRSQCALDECSQCEKSLQNYRIITGSLSSLLLFSVVVFLIIVIWFCCKKKCCCCCRKDYANLPDHRVRYRVDGDRNDE</sequence>
<reference evidence="8" key="2">
    <citation type="submission" date="2024-06" db="UniProtKB">
        <authorList>
            <consortium name="EnsemblMetazoa"/>
        </authorList>
    </citation>
    <scope>IDENTIFICATION</scope>
</reference>
<protein>
    <recommendedName>
        <fullName evidence="7">SRCR domain-containing protein</fullName>
    </recommendedName>
</protein>
<keyword evidence="5" id="KW-0472">Membrane</keyword>
<comment type="caution">
    <text evidence="4">Lacks conserved residue(s) required for the propagation of feature annotation.</text>
</comment>
<evidence type="ECO:0000256" key="6">
    <source>
        <dbReference type="SAM" id="SignalP"/>
    </source>
</evidence>
<evidence type="ECO:0000313" key="8">
    <source>
        <dbReference type="EnsemblMetazoa" id="XP_019852603.1"/>
    </source>
</evidence>
<evidence type="ECO:0000256" key="3">
    <source>
        <dbReference type="ARBA" id="ARBA00023157"/>
    </source>
</evidence>
<feature type="transmembrane region" description="Helical" evidence="5">
    <location>
        <begin position="275"/>
        <end position="300"/>
    </location>
</feature>
<feature type="chain" id="PRO_5042838371" description="SRCR domain-containing protein" evidence="6">
    <location>
        <begin position="20"/>
        <end position="331"/>
    </location>
</feature>
<dbReference type="KEGG" id="aqu:109582377"/>
<keyword evidence="9" id="KW-1185">Reference proteome</keyword>
<dbReference type="GeneID" id="109582377"/>
<feature type="domain" description="SRCR" evidence="7">
    <location>
        <begin position="142"/>
        <end position="242"/>
    </location>
</feature>
<reference evidence="9" key="1">
    <citation type="journal article" date="2010" name="Nature">
        <title>The Amphimedon queenslandica genome and the evolution of animal complexity.</title>
        <authorList>
            <person name="Srivastava M."/>
            <person name="Simakov O."/>
            <person name="Chapman J."/>
            <person name="Fahey B."/>
            <person name="Gauthier M.E."/>
            <person name="Mitros T."/>
            <person name="Richards G.S."/>
            <person name="Conaco C."/>
            <person name="Dacre M."/>
            <person name="Hellsten U."/>
            <person name="Larroux C."/>
            <person name="Putnam N.H."/>
            <person name="Stanke M."/>
            <person name="Adamska M."/>
            <person name="Darling A."/>
            <person name="Degnan S.M."/>
            <person name="Oakley T.H."/>
            <person name="Plachetzki D.C."/>
            <person name="Zhai Y."/>
            <person name="Adamski M."/>
            <person name="Calcino A."/>
            <person name="Cummins S.F."/>
            <person name="Goodstein D.M."/>
            <person name="Harris C."/>
            <person name="Jackson D.J."/>
            <person name="Leys S.P."/>
            <person name="Shu S."/>
            <person name="Woodcroft B.J."/>
            <person name="Vervoort M."/>
            <person name="Kosik K.S."/>
            <person name="Manning G."/>
            <person name="Degnan B.M."/>
            <person name="Rokhsar D.S."/>
        </authorList>
    </citation>
    <scope>NUCLEOTIDE SEQUENCE [LARGE SCALE GENOMIC DNA]</scope>
</reference>
<accession>A0AAN0J7C8</accession>
<evidence type="ECO:0000256" key="2">
    <source>
        <dbReference type="ARBA" id="ARBA00022737"/>
    </source>
</evidence>
<dbReference type="RefSeq" id="XP_019852603.1">
    <property type="nucleotide sequence ID" value="XM_019997044.1"/>
</dbReference>
<evidence type="ECO:0000256" key="5">
    <source>
        <dbReference type="SAM" id="Phobius"/>
    </source>
</evidence>
<proteinExistence type="predicted"/>
<dbReference type="AlphaFoldDB" id="A0AAN0J7C8"/>
<dbReference type="Pfam" id="PF00530">
    <property type="entry name" value="SRCR"/>
    <property type="match status" value="2"/>
</dbReference>
<name>A0AAN0J7C8_AMPQE</name>
<keyword evidence="1 6" id="KW-0732">Signal</keyword>
<evidence type="ECO:0000256" key="1">
    <source>
        <dbReference type="ARBA" id="ARBA00022729"/>
    </source>
</evidence>
<organism evidence="8 9">
    <name type="scientific">Amphimedon queenslandica</name>
    <name type="common">Sponge</name>
    <dbReference type="NCBI Taxonomy" id="400682"/>
    <lineage>
        <taxon>Eukaryota</taxon>
        <taxon>Metazoa</taxon>
        <taxon>Porifera</taxon>
        <taxon>Demospongiae</taxon>
        <taxon>Heteroscleromorpha</taxon>
        <taxon>Haplosclerida</taxon>
        <taxon>Niphatidae</taxon>
        <taxon>Amphimedon</taxon>
    </lineage>
</organism>
<dbReference type="SMART" id="SM00202">
    <property type="entry name" value="SR"/>
    <property type="match status" value="1"/>
</dbReference>
<evidence type="ECO:0000313" key="9">
    <source>
        <dbReference type="Proteomes" id="UP000007879"/>
    </source>
</evidence>
<keyword evidence="5" id="KW-0812">Transmembrane</keyword>
<dbReference type="Gene3D" id="3.10.250.10">
    <property type="entry name" value="SRCR-like domain"/>
    <property type="match status" value="2"/>
</dbReference>
<dbReference type="PANTHER" id="PTHR19331">
    <property type="entry name" value="SCAVENGER RECEPTOR DOMAIN-CONTAINING"/>
    <property type="match status" value="1"/>
</dbReference>
<feature type="domain" description="SRCR" evidence="7">
    <location>
        <begin position="34"/>
        <end position="128"/>
    </location>
</feature>
<dbReference type="Proteomes" id="UP000007879">
    <property type="component" value="Unassembled WGS sequence"/>
</dbReference>
<dbReference type="SUPFAM" id="SSF56487">
    <property type="entry name" value="SRCR-like"/>
    <property type="match status" value="2"/>
</dbReference>
<keyword evidence="2" id="KW-0677">Repeat</keyword>